<reference evidence="2 3" key="1">
    <citation type="submission" date="2008-07" db="EMBL/GenBank/DDBJ databases">
        <authorList>
            <person name="Tandeau de Marsac N."/>
            <person name="Ferriera S."/>
            <person name="Johnson J."/>
            <person name="Kravitz S."/>
            <person name="Beeson K."/>
            <person name="Sutton G."/>
            <person name="Rogers Y.-H."/>
            <person name="Friedman R."/>
            <person name="Frazier M."/>
            <person name="Venter J.C."/>
        </authorList>
    </citation>
    <scope>NUCLEOTIDE SEQUENCE [LARGE SCALE GENOMIC DNA]</scope>
    <source>
        <strain evidence="2 3">PCC 7420</strain>
    </source>
</reference>
<dbReference type="HOGENOM" id="CLU_942822_0_0_3"/>
<proteinExistence type="predicted"/>
<organism evidence="2 3">
    <name type="scientific">Coleofasciculus chthonoplastes PCC 7420</name>
    <dbReference type="NCBI Taxonomy" id="118168"/>
    <lineage>
        <taxon>Bacteria</taxon>
        <taxon>Bacillati</taxon>
        <taxon>Cyanobacteriota</taxon>
        <taxon>Cyanophyceae</taxon>
        <taxon>Coleofasciculales</taxon>
        <taxon>Coleofasciculaceae</taxon>
        <taxon>Coleofasciculus</taxon>
    </lineage>
</organism>
<dbReference type="Proteomes" id="UP000003835">
    <property type="component" value="Unassembled WGS sequence"/>
</dbReference>
<dbReference type="OrthoDB" id="480511at2"/>
<evidence type="ECO:0000256" key="1">
    <source>
        <dbReference type="SAM" id="SignalP"/>
    </source>
</evidence>
<protein>
    <submittedName>
        <fullName evidence="2">PEP-CTERM putative exosortase interaction domain protein</fullName>
    </submittedName>
</protein>
<evidence type="ECO:0000313" key="3">
    <source>
        <dbReference type="Proteomes" id="UP000003835"/>
    </source>
</evidence>
<feature type="chain" id="PRO_5002825216" evidence="1">
    <location>
        <begin position="29"/>
        <end position="338"/>
    </location>
</feature>
<dbReference type="RefSeq" id="WP_006098752.1">
    <property type="nucleotide sequence ID" value="NZ_DS989842.1"/>
</dbReference>
<dbReference type="NCBIfam" id="NF038130">
    <property type="entry name" value="PEP_NF038130"/>
    <property type="match status" value="1"/>
</dbReference>
<dbReference type="EMBL" id="DS989842">
    <property type="protein sequence ID" value="EDX78319.1"/>
    <property type="molecule type" value="Genomic_DNA"/>
</dbReference>
<feature type="signal peptide" evidence="1">
    <location>
        <begin position="1"/>
        <end position="28"/>
    </location>
</feature>
<gene>
    <name evidence="2" type="ORF">MC7420_8057</name>
</gene>
<name>B4VJE4_9CYAN</name>
<keyword evidence="1" id="KW-0732">Signal</keyword>
<dbReference type="AlphaFoldDB" id="B4VJE4"/>
<accession>B4VJE4</accession>
<sequence>MKINIQKLLVGASVAVGVSAIATNPASAASLTNPKVTGEKGVDYFIYEYVPNPDPTATADFTKLNNDADLETVLQGSCSVGGAFIPSNSCKKGEPGGNVELFANSERLSFDEFLNYTTVTSLTGDLGDKSITLSSLTATDWFGETLDTSYNDNGDNLNLANEWFEAALTSYGITNGLLEMANMFMPTIPNSKESLFNEFRDNGGFQRFSDPNIAYVEMDDMTGSLEVGLAGHYDAVDLIFDDLTDQQKGMLSMVWGDRPVQAAELVKITYEGETTYHYSFSAAKSGLLEQGDMMSHTGLYDPELTSNVEVEKAPEPSFILGSLLAAGGMFAAKRKQKK</sequence>
<evidence type="ECO:0000313" key="2">
    <source>
        <dbReference type="EMBL" id="EDX78319.1"/>
    </source>
</evidence>
<dbReference type="eggNOG" id="ENOG5030R4P">
    <property type="taxonomic scope" value="Bacteria"/>
</dbReference>
<keyword evidence="3" id="KW-1185">Reference proteome</keyword>